<keyword evidence="1" id="KW-0472">Membrane</keyword>
<keyword evidence="3" id="KW-1185">Reference proteome</keyword>
<feature type="transmembrane region" description="Helical" evidence="1">
    <location>
        <begin position="42"/>
        <end position="67"/>
    </location>
</feature>
<gene>
    <name evidence="2" type="ORF">SAMN05444320_103315</name>
</gene>
<accession>A0A1M5AZE5</accession>
<organism evidence="2 3">
    <name type="scientific">Streptoalloteichus hindustanus</name>
    <dbReference type="NCBI Taxonomy" id="2017"/>
    <lineage>
        <taxon>Bacteria</taxon>
        <taxon>Bacillati</taxon>
        <taxon>Actinomycetota</taxon>
        <taxon>Actinomycetes</taxon>
        <taxon>Pseudonocardiales</taxon>
        <taxon>Pseudonocardiaceae</taxon>
        <taxon>Streptoalloteichus</taxon>
    </lineage>
</organism>
<dbReference type="EMBL" id="FQVN01000003">
    <property type="protein sequence ID" value="SHF35302.1"/>
    <property type="molecule type" value="Genomic_DNA"/>
</dbReference>
<evidence type="ECO:0000313" key="3">
    <source>
        <dbReference type="Proteomes" id="UP000184501"/>
    </source>
</evidence>
<feature type="transmembrane region" description="Helical" evidence="1">
    <location>
        <begin position="12"/>
        <end position="36"/>
    </location>
</feature>
<keyword evidence="1" id="KW-0812">Transmembrane</keyword>
<dbReference type="STRING" id="2017.SAMN05444320_103315"/>
<protein>
    <recommendedName>
        <fullName evidence="4">Tetratricopeptide repeat-containing protein</fullName>
    </recommendedName>
</protein>
<keyword evidence="1" id="KW-1133">Transmembrane helix</keyword>
<sequence length="152" mass="16787">MTTTRRMMSARSVSVLVTVVLVVYFGLLAGRAVALFRTGDPVGIGLGAAVLALPLIGVWIVVANLRFGMRTERLARRLAEEGELPDTSHLPRLPSGRVERAAADAWFAERRAEVEGAPEDWRGWFRLAEAYDLAGDRRRARETMRRAIDLAG</sequence>
<dbReference type="Proteomes" id="UP000184501">
    <property type="component" value="Unassembled WGS sequence"/>
</dbReference>
<dbReference type="AlphaFoldDB" id="A0A1M5AZE5"/>
<reference evidence="2 3" key="1">
    <citation type="submission" date="2016-11" db="EMBL/GenBank/DDBJ databases">
        <authorList>
            <person name="Jaros S."/>
            <person name="Januszkiewicz K."/>
            <person name="Wedrychowicz H."/>
        </authorList>
    </citation>
    <scope>NUCLEOTIDE SEQUENCE [LARGE SCALE GENOMIC DNA]</scope>
    <source>
        <strain evidence="2 3">DSM 44523</strain>
    </source>
</reference>
<proteinExistence type="predicted"/>
<evidence type="ECO:0000256" key="1">
    <source>
        <dbReference type="SAM" id="Phobius"/>
    </source>
</evidence>
<evidence type="ECO:0008006" key="4">
    <source>
        <dbReference type="Google" id="ProtNLM"/>
    </source>
</evidence>
<name>A0A1M5AZE5_STRHI</name>
<evidence type="ECO:0000313" key="2">
    <source>
        <dbReference type="EMBL" id="SHF35302.1"/>
    </source>
</evidence>